<reference evidence="5" key="1">
    <citation type="submission" date="2022-11" db="UniProtKB">
        <authorList>
            <consortium name="WormBaseParasite"/>
        </authorList>
    </citation>
    <scope>IDENTIFICATION</scope>
</reference>
<dbReference type="GO" id="GO:0030527">
    <property type="term" value="F:structural constituent of chromatin"/>
    <property type="evidence" value="ECO:0007669"/>
    <property type="project" value="InterPro"/>
</dbReference>
<protein>
    <submittedName>
        <fullName evidence="5">Histone H2A/H2B/H3 domain-containing protein</fullName>
    </submittedName>
</protein>
<comment type="similarity">
    <text evidence="1">Belongs to the histone H3 family.</text>
</comment>
<dbReference type="GO" id="GO:0003677">
    <property type="term" value="F:DNA binding"/>
    <property type="evidence" value="ECO:0007669"/>
    <property type="project" value="InterPro"/>
</dbReference>
<dbReference type="InterPro" id="IPR000164">
    <property type="entry name" value="Histone_H3/CENP-A"/>
</dbReference>
<dbReference type="SMART" id="SM00428">
    <property type="entry name" value="H3"/>
    <property type="match status" value="1"/>
</dbReference>
<sequence>MRQKSQPMHRDVREQSSLVNYSFSQSSDDSQQTNVSIASSSQIEQPRRMNSTIWSQVNETIASLVSIDDDSSFSSRISGKIRISGGRPKFGQKAIKRNVIQKKVRRYRSSAKTLKEIRQYQKSVNLLIPRASFTRVVKQVVNEILHARNKTCRIELKGIVALQSAAEAFLVTLFEAANLAAIHTKRVTVMLRDIQLVRRILTIFGVEC</sequence>
<dbReference type="CDD" id="cd22911">
    <property type="entry name" value="HFD_H3"/>
    <property type="match status" value="1"/>
</dbReference>
<name>A0A914D491_9BILA</name>
<dbReference type="Pfam" id="PF00125">
    <property type="entry name" value="Histone"/>
    <property type="match status" value="1"/>
</dbReference>
<dbReference type="InterPro" id="IPR007125">
    <property type="entry name" value="H2A/H2B/H3"/>
</dbReference>
<feature type="domain" description="Core Histone H2A/H2B/H3" evidence="3">
    <location>
        <begin position="111"/>
        <end position="200"/>
    </location>
</feature>
<dbReference type="Gene3D" id="1.10.20.10">
    <property type="entry name" value="Histone, subunit A"/>
    <property type="match status" value="1"/>
</dbReference>
<dbReference type="AlphaFoldDB" id="A0A914D491"/>
<dbReference type="Proteomes" id="UP000887540">
    <property type="component" value="Unplaced"/>
</dbReference>
<feature type="compositionally biased region" description="Low complexity" evidence="2">
    <location>
        <begin position="22"/>
        <end position="32"/>
    </location>
</feature>
<keyword evidence="4" id="KW-1185">Reference proteome</keyword>
<dbReference type="PANTHER" id="PTHR45810">
    <property type="entry name" value="HISTONE H3.2"/>
    <property type="match status" value="1"/>
</dbReference>
<feature type="region of interest" description="Disordered" evidence="2">
    <location>
        <begin position="1"/>
        <end position="43"/>
    </location>
</feature>
<accession>A0A914D491</accession>
<evidence type="ECO:0000313" key="4">
    <source>
        <dbReference type="Proteomes" id="UP000887540"/>
    </source>
</evidence>
<evidence type="ECO:0000259" key="3">
    <source>
        <dbReference type="Pfam" id="PF00125"/>
    </source>
</evidence>
<evidence type="ECO:0000256" key="1">
    <source>
        <dbReference type="ARBA" id="ARBA00010343"/>
    </source>
</evidence>
<evidence type="ECO:0000313" key="5">
    <source>
        <dbReference type="WBParaSite" id="ACRNAN_scaffold1788.g31825.t1"/>
    </source>
</evidence>
<feature type="compositionally biased region" description="Polar residues" evidence="2">
    <location>
        <begin position="33"/>
        <end position="43"/>
    </location>
</feature>
<dbReference type="GO" id="GO:0000786">
    <property type="term" value="C:nucleosome"/>
    <property type="evidence" value="ECO:0007669"/>
    <property type="project" value="InterPro"/>
</dbReference>
<proteinExistence type="inferred from homology"/>
<dbReference type="PRINTS" id="PR00622">
    <property type="entry name" value="HISTONEH3"/>
</dbReference>
<organism evidence="4 5">
    <name type="scientific">Acrobeloides nanus</name>
    <dbReference type="NCBI Taxonomy" id="290746"/>
    <lineage>
        <taxon>Eukaryota</taxon>
        <taxon>Metazoa</taxon>
        <taxon>Ecdysozoa</taxon>
        <taxon>Nematoda</taxon>
        <taxon>Chromadorea</taxon>
        <taxon>Rhabditida</taxon>
        <taxon>Tylenchina</taxon>
        <taxon>Cephalobomorpha</taxon>
        <taxon>Cephaloboidea</taxon>
        <taxon>Cephalobidae</taxon>
        <taxon>Acrobeloides</taxon>
    </lineage>
</organism>
<dbReference type="SUPFAM" id="SSF47113">
    <property type="entry name" value="Histone-fold"/>
    <property type="match status" value="1"/>
</dbReference>
<evidence type="ECO:0000256" key="2">
    <source>
        <dbReference type="SAM" id="MobiDB-lite"/>
    </source>
</evidence>
<dbReference type="GO" id="GO:0046982">
    <property type="term" value="F:protein heterodimerization activity"/>
    <property type="evidence" value="ECO:0007669"/>
    <property type="project" value="InterPro"/>
</dbReference>
<dbReference type="WBParaSite" id="ACRNAN_scaffold1788.g31825.t1">
    <property type="protein sequence ID" value="ACRNAN_scaffold1788.g31825.t1"/>
    <property type="gene ID" value="ACRNAN_scaffold1788.g31825"/>
</dbReference>
<dbReference type="InterPro" id="IPR009072">
    <property type="entry name" value="Histone-fold"/>
</dbReference>